<dbReference type="AlphaFoldDB" id="A0A1A8TF08"/>
<dbReference type="InterPro" id="IPR052399">
    <property type="entry name" value="Phage_Baseplate_Assmbl_Protein"/>
</dbReference>
<comment type="similarity">
    <text evidence="1">Belongs to the Mu gp47/PBSX XkdT family.</text>
</comment>
<evidence type="ECO:0000259" key="3">
    <source>
        <dbReference type="Pfam" id="PF26078"/>
    </source>
</evidence>
<dbReference type="STRING" id="1792290.MSP8886_01815"/>
<accession>A0A1A8TF08</accession>
<proteinExistence type="inferred from homology"/>
<dbReference type="EMBL" id="FLOB01000003">
    <property type="protein sequence ID" value="SBS30442.1"/>
    <property type="molecule type" value="Genomic_DNA"/>
</dbReference>
<dbReference type="InterPro" id="IPR058531">
    <property type="entry name" value="Baseplate_J_M"/>
</dbReference>
<sequence length="351" mass="37768">MAFSRPTRTTIQARVAADIERHSGQKATRRGDVYYPLAQAVAGAAHGLHGHLQYNVDQLFDDTCDDDNLLRRAAEMGIYRTHASRASGTATITGNNGATVLVDTLLQTDDEATYRVTQAATIADGQAVLALTAVNAGSEGNLPAGSTLRFVSTQLDIDVEATVISLTGGSDMEAIDRVRKRLAERRKNPSMGGNKADYITWTLAAHNDVTRAWCYPHELGLGTVTVRFVTEDLPSPVASEAHLAAVKAYIDEKRPVSMKQFYVLPVIAKPLDIRFTTVAPNTAAVRAAIIAELKDLLRRKAEPGGTLFLSQIREAISLAAGEDNHVIDLTQDVTCGKGEFLVLGEISWAAG</sequence>
<evidence type="ECO:0000259" key="2">
    <source>
        <dbReference type="Pfam" id="PF04865"/>
    </source>
</evidence>
<dbReference type="InterPro" id="IPR006949">
    <property type="entry name" value="Barrel_Baseplate_J-like"/>
</dbReference>
<name>A0A1A8TF08_9GAMM</name>
<dbReference type="RefSeq" id="WP_067015239.1">
    <property type="nucleotide sequence ID" value="NZ_FLOB01000003.1"/>
</dbReference>
<dbReference type="Pfam" id="PF04865">
    <property type="entry name" value="Baseplate_J"/>
    <property type="match status" value="1"/>
</dbReference>
<feature type="domain" description="Baseplate J-like C-terminal" evidence="4">
    <location>
        <begin position="277"/>
        <end position="348"/>
    </location>
</feature>
<organism evidence="5 6">
    <name type="scientific">Marinomonas spartinae</name>
    <dbReference type="NCBI Taxonomy" id="1792290"/>
    <lineage>
        <taxon>Bacteria</taxon>
        <taxon>Pseudomonadati</taxon>
        <taxon>Pseudomonadota</taxon>
        <taxon>Gammaproteobacteria</taxon>
        <taxon>Oceanospirillales</taxon>
        <taxon>Oceanospirillaceae</taxon>
        <taxon>Marinomonas</taxon>
    </lineage>
</organism>
<dbReference type="Pfam" id="PF26078">
    <property type="entry name" value="Baseplate_J_M"/>
    <property type="match status" value="1"/>
</dbReference>
<evidence type="ECO:0000259" key="4">
    <source>
        <dbReference type="Pfam" id="PF26079"/>
    </source>
</evidence>
<dbReference type="PANTHER" id="PTHR37829:SF3">
    <property type="entry name" value="PROTEIN JAYE-RELATED"/>
    <property type="match status" value="1"/>
</dbReference>
<gene>
    <name evidence="5" type="ORF">MSP8886_01815</name>
</gene>
<reference evidence="5 6" key="1">
    <citation type="submission" date="2016-06" db="EMBL/GenBank/DDBJ databases">
        <authorList>
            <person name="Kjaerup R.B."/>
            <person name="Dalgaard T.S."/>
            <person name="Juul-Madsen H.R."/>
        </authorList>
    </citation>
    <scope>NUCLEOTIDE SEQUENCE [LARGE SCALE GENOMIC DNA]</scope>
    <source>
        <strain evidence="5 6">CECT 8886</strain>
    </source>
</reference>
<keyword evidence="6" id="KW-1185">Reference proteome</keyword>
<protein>
    <submittedName>
        <fullName evidence="5">Baseplate J-like protein</fullName>
    </submittedName>
</protein>
<dbReference type="Pfam" id="PF26079">
    <property type="entry name" value="Baseplate_J_C"/>
    <property type="match status" value="1"/>
</dbReference>
<evidence type="ECO:0000313" key="5">
    <source>
        <dbReference type="EMBL" id="SBS30442.1"/>
    </source>
</evidence>
<dbReference type="OrthoDB" id="7565172at2"/>
<dbReference type="InterPro" id="IPR058530">
    <property type="entry name" value="Baseplate_J-like_C"/>
</dbReference>
<feature type="domain" description="Baseplate J-like central" evidence="3">
    <location>
        <begin position="191"/>
        <end position="261"/>
    </location>
</feature>
<evidence type="ECO:0000256" key="1">
    <source>
        <dbReference type="ARBA" id="ARBA00038087"/>
    </source>
</evidence>
<dbReference type="PANTHER" id="PTHR37829">
    <property type="entry name" value="PHAGE-LIKE ELEMENT PBSX PROTEIN XKDT"/>
    <property type="match status" value="1"/>
</dbReference>
<feature type="domain" description="Baseplate protein J-like barrel" evidence="2">
    <location>
        <begin position="89"/>
        <end position="167"/>
    </location>
</feature>
<dbReference type="Proteomes" id="UP000092544">
    <property type="component" value="Unassembled WGS sequence"/>
</dbReference>
<evidence type="ECO:0000313" key="6">
    <source>
        <dbReference type="Proteomes" id="UP000092544"/>
    </source>
</evidence>